<comment type="caution">
    <text evidence="2">The sequence shown here is derived from an EMBL/GenBank/DDBJ whole genome shotgun (WGS) entry which is preliminary data.</text>
</comment>
<dbReference type="Pfam" id="PF12893">
    <property type="entry name" value="Lumazine_bd_2"/>
    <property type="match status" value="1"/>
</dbReference>
<feature type="chain" id="PRO_5046911976" evidence="1">
    <location>
        <begin position="23"/>
        <end position="167"/>
    </location>
</feature>
<evidence type="ECO:0000313" key="3">
    <source>
        <dbReference type="Proteomes" id="UP001597112"/>
    </source>
</evidence>
<evidence type="ECO:0000313" key="2">
    <source>
        <dbReference type="EMBL" id="MFD0998724.1"/>
    </source>
</evidence>
<accession>A0ABW3JYW4</accession>
<dbReference type="Proteomes" id="UP001597112">
    <property type="component" value="Unassembled WGS sequence"/>
</dbReference>
<evidence type="ECO:0000256" key="1">
    <source>
        <dbReference type="SAM" id="SignalP"/>
    </source>
</evidence>
<dbReference type="SUPFAM" id="SSF54427">
    <property type="entry name" value="NTF2-like"/>
    <property type="match status" value="1"/>
</dbReference>
<keyword evidence="1" id="KW-0732">Signal</keyword>
<protein>
    <submittedName>
        <fullName evidence="2">Nuclear transport factor 2 family protein</fullName>
    </submittedName>
</protein>
<reference evidence="3" key="1">
    <citation type="journal article" date="2019" name="Int. J. Syst. Evol. Microbiol.">
        <title>The Global Catalogue of Microorganisms (GCM) 10K type strain sequencing project: providing services to taxonomists for standard genome sequencing and annotation.</title>
        <authorList>
            <consortium name="The Broad Institute Genomics Platform"/>
            <consortium name="The Broad Institute Genome Sequencing Center for Infectious Disease"/>
            <person name="Wu L."/>
            <person name="Ma J."/>
        </authorList>
    </citation>
    <scope>NUCLEOTIDE SEQUENCE [LARGE SCALE GENOMIC DNA]</scope>
    <source>
        <strain evidence="3">CCUG 58938</strain>
    </source>
</reference>
<keyword evidence="3" id="KW-1185">Reference proteome</keyword>
<feature type="signal peptide" evidence="1">
    <location>
        <begin position="1"/>
        <end position="22"/>
    </location>
</feature>
<sequence length="167" mass="18983">MKHCYCLIIFTFGFFIAASAQKNTIATDEAAVQQVIADLFKGMEKGDSALVHLTFAREVTLATMARNKNGDPILHRESSLDGFLKAVGTPHQETWYEEIWNLKIQLDGDFAQAWCDYAFYIDKSFSHCGVDAFHLHKGKDGWKIFHLADTRRKTGCDIPKKIQTKHQ</sequence>
<proteinExistence type="predicted"/>
<dbReference type="RefSeq" id="WP_377575896.1">
    <property type="nucleotide sequence ID" value="NZ_JBHTKA010000001.1"/>
</dbReference>
<dbReference type="EMBL" id="JBHTKA010000001">
    <property type="protein sequence ID" value="MFD0998724.1"/>
    <property type="molecule type" value="Genomic_DNA"/>
</dbReference>
<dbReference type="InterPro" id="IPR032710">
    <property type="entry name" value="NTF2-like_dom_sf"/>
</dbReference>
<dbReference type="Gene3D" id="3.10.450.50">
    <property type="match status" value="1"/>
</dbReference>
<name>A0ABW3JYW4_9BACT</name>
<organism evidence="2 3">
    <name type="scientific">Ohtaekwangia kribbensis</name>
    <dbReference type="NCBI Taxonomy" id="688913"/>
    <lineage>
        <taxon>Bacteria</taxon>
        <taxon>Pseudomonadati</taxon>
        <taxon>Bacteroidota</taxon>
        <taxon>Cytophagia</taxon>
        <taxon>Cytophagales</taxon>
        <taxon>Fulvivirgaceae</taxon>
        <taxon>Ohtaekwangia</taxon>
    </lineage>
</organism>
<dbReference type="InterPro" id="IPR039437">
    <property type="entry name" value="FrzH/put_lumazine-bd"/>
</dbReference>
<gene>
    <name evidence="2" type="ORF">ACFQ21_05375</name>
</gene>